<proteinExistence type="predicted"/>
<feature type="signal peptide" evidence="2">
    <location>
        <begin position="1"/>
        <end position="21"/>
    </location>
</feature>
<evidence type="ECO:0000313" key="3">
    <source>
        <dbReference type="EMBL" id="KIK97855.1"/>
    </source>
</evidence>
<feature type="compositionally biased region" description="Polar residues" evidence="1">
    <location>
        <begin position="73"/>
        <end position="82"/>
    </location>
</feature>
<dbReference type="HOGENOM" id="CLU_2558983_0_0_1"/>
<feature type="chain" id="PRO_5002209007" evidence="2">
    <location>
        <begin position="22"/>
        <end position="82"/>
    </location>
</feature>
<feature type="region of interest" description="Disordered" evidence="1">
    <location>
        <begin position="51"/>
        <end position="82"/>
    </location>
</feature>
<dbReference type="Proteomes" id="UP000054538">
    <property type="component" value="Unassembled WGS sequence"/>
</dbReference>
<evidence type="ECO:0000256" key="2">
    <source>
        <dbReference type="SAM" id="SignalP"/>
    </source>
</evidence>
<dbReference type="EMBL" id="KN824918">
    <property type="protein sequence ID" value="KIK97855.1"/>
    <property type="molecule type" value="Genomic_DNA"/>
</dbReference>
<sequence length="82" mass="9418">MIRKRFSASISLLLISDGVLIEVEEDDAEAITLEEGTTMEVMIWVQYRKRDARTKGESGKREREEWGRDSKHSTLSMKASEV</sequence>
<keyword evidence="4" id="KW-1185">Reference proteome</keyword>
<keyword evidence="2" id="KW-0732">Signal</keyword>
<dbReference type="AlphaFoldDB" id="A0A0D0EBM0"/>
<dbReference type="InParanoid" id="A0A0D0EBM0"/>
<evidence type="ECO:0000313" key="4">
    <source>
        <dbReference type="Proteomes" id="UP000054538"/>
    </source>
</evidence>
<reference evidence="3 4" key="1">
    <citation type="submission" date="2014-04" db="EMBL/GenBank/DDBJ databases">
        <authorList>
            <consortium name="DOE Joint Genome Institute"/>
            <person name="Kuo A."/>
            <person name="Kohler A."/>
            <person name="Jargeat P."/>
            <person name="Nagy L.G."/>
            <person name="Floudas D."/>
            <person name="Copeland A."/>
            <person name="Barry K.W."/>
            <person name="Cichocki N."/>
            <person name="Veneault-Fourrey C."/>
            <person name="LaButti K."/>
            <person name="Lindquist E.A."/>
            <person name="Lipzen A."/>
            <person name="Lundell T."/>
            <person name="Morin E."/>
            <person name="Murat C."/>
            <person name="Sun H."/>
            <person name="Tunlid A."/>
            <person name="Henrissat B."/>
            <person name="Grigoriev I.V."/>
            <person name="Hibbett D.S."/>
            <person name="Martin F."/>
            <person name="Nordberg H.P."/>
            <person name="Cantor M.N."/>
            <person name="Hua S.X."/>
        </authorList>
    </citation>
    <scope>NUCLEOTIDE SEQUENCE [LARGE SCALE GENOMIC DNA]</scope>
    <source>
        <strain evidence="3 4">Ve08.2h10</strain>
    </source>
</reference>
<reference evidence="4" key="2">
    <citation type="submission" date="2015-01" db="EMBL/GenBank/DDBJ databases">
        <title>Evolutionary Origins and Diversification of the Mycorrhizal Mutualists.</title>
        <authorList>
            <consortium name="DOE Joint Genome Institute"/>
            <consortium name="Mycorrhizal Genomics Consortium"/>
            <person name="Kohler A."/>
            <person name="Kuo A."/>
            <person name="Nagy L.G."/>
            <person name="Floudas D."/>
            <person name="Copeland A."/>
            <person name="Barry K.W."/>
            <person name="Cichocki N."/>
            <person name="Veneault-Fourrey C."/>
            <person name="LaButti K."/>
            <person name="Lindquist E.A."/>
            <person name="Lipzen A."/>
            <person name="Lundell T."/>
            <person name="Morin E."/>
            <person name="Murat C."/>
            <person name="Riley R."/>
            <person name="Ohm R."/>
            <person name="Sun H."/>
            <person name="Tunlid A."/>
            <person name="Henrissat B."/>
            <person name="Grigoriev I.V."/>
            <person name="Hibbett D.S."/>
            <person name="Martin F."/>
        </authorList>
    </citation>
    <scope>NUCLEOTIDE SEQUENCE [LARGE SCALE GENOMIC DNA]</scope>
    <source>
        <strain evidence="4">Ve08.2h10</strain>
    </source>
</reference>
<organism evidence="3 4">
    <name type="scientific">Paxillus rubicundulus Ve08.2h10</name>
    <dbReference type="NCBI Taxonomy" id="930991"/>
    <lineage>
        <taxon>Eukaryota</taxon>
        <taxon>Fungi</taxon>
        <taxon>Dikarya</taxon>
        <taxon>Basidiomycota</taxon>
        <taxon>Agaricomycotina</taxon>
        <taxon>Agaricomycetes</taxon>
        <taxon>Agaricomycetidae</taxon>
        <taxon>Boletales</taxon>
        <taxon>Paxilineae</taxon>
        <taxon>Paxillaceae</taxon>
        <taxon>Paxillus</taxon>
    </lineage>
</organism>
<protein>
    <submittedName>
        <fullName evidence="3">Uncharacterized protein</fullName>
    </submittedName>
</protein>
<gene>
    <name evidence="3" type="ORF">PAXRUDRAFT_753594</name>
</gene>
<accession>A0A0D0EBM0</accession>
<feature type="compositionally biased region" description="Basic and acidic residues" evidence="1">
    <location>
        <begin position="53"/>
        <end position="72"/>
    </location>
</feature>
<name>A0A0D0EBM0_9AGAM</name>
<evidence type="ECO:0000256" key="1">
    <source>
        <dbReference type="SAM" id="MobiDB-lite"/>
    </source>
</evidence>